<organism evidence="2 3">
    <name type="scientific">Actinocrinis puniceicyclus</name>
    <dbReference type="NCBI Taxonomy" id="977794"/>
    <lineage>
        <taxon>Bacteria</taxon>
        <taxon>Bacillati</taxon>
        <taxon>Actinomycetota</taxon>
        <taxon>Actinomycetes</taxon>
        <taxon>Catenulisporales</taxon>
        <taxon>Actinospicaceae</taxon>
        <taxon>Actinocrinis</taxon>
    </lineage>
</organism>
<gene>
    <name evidence="2" type="ORF">KGA66_26215</name>
</gene>
<feature type="domain" description="Helix-turn-helix" evidence="1">
    <location>
        <begin position="21"/>
        <end position="63"/>
    </location>
</feature>
<dbReference type="Pfam" id="PF12728">
    <property type="entry name" value="HTH_17"/>
    <property type="match status" value="1"/>
</dbReference>
<accession>A0A8J8BFW5</accession>
<sequence>MTAPTAPVRPESLPPTLDIVTAGRLLGIGRTTAYQLARHGRFPVPVLRVGGSYRVPTAPLLALLGIDAPAVAAPQTTAA</sequence>
<dbReference type="AlphaFoldDB" id="A0A8J8BFW5"/>
<proteinExistence type="predicted"/>
<dbReference type="InterPro" id="IPR041657">
    <property type="entry name" value="HTH_17"/>
</dbReference>
<dbReference type="RefSeq" id="WP_211471757.1">
    <property type="nucleotide sequence ID" value="NZ_JAGSXH010000164.1"/>
</dbReference>
<dbReference type="EMBL" id="JAGSXH010000164">
    <property type="protein sequence ID" value="MBS2966561.1"/>
    <property type="molecule type" value="Genomic_DNA"/>
</dbReference>
<evidence type="ECO:0000313" key="3">
    <source>
        <dbReference type="Proteomes" id="UP000677913"/>
    </source>
</evidence>
<evidence type="ECO:0000259" key="1">
    <source>
        <dbReference type="Pfam" id="PF12728"/>
    </source>
</evidence>
<keyword evidence="3" id="KW-1185">Reference proteome</keyword>
<dbReference type="Proteomes" id="UP000677913">
    <property type="component" value="Unassembled WGS sequence"/>
</dbReference>
<protein>
    <submittedName>
        <fullName evidence="2">Helix-turn-helix domain-containing protein</fullName>
    </submittedName>
</protein>
<comment type="caution">
    <text evidence="2">The sequence shown here is derived from an EMBL/GenBank/DDBJ whole genome shotgun (WGS) entry which is preliminary data.</text>
</comment>
<reference evidence="2" key="1">
    <citation type="submission" date="2021-04" db="EMBL/GenBank/DDBJ databases">
        <title>Genome based classification of Actinospica acidithermotolerans sp. nov., an actinobacterium isolated from an Indonesian hot spring.</title>
        <authorList>
            <person name="Kusuma A.B."/>
            <person name="Putra K.E."/>
            <person name="Nafisah S."/>
            <person name="Loh J."/>
            <person name="Nouioui I."/>
            <person name="Goodfellow M."/>
        </authorList>
    </citation>
    <scope>NUCLEOTIDE SEQUENCE</scope>
    <source>
        <strain evidence="2">DSM 45618</strain>
    </source>
</reference>
<name>A0A8J8BFW5_9ACTN</name>
<evidence type="ECO:0000313" key="2">
    <source>
        <dbReference type="EMBL" id="MBS2966561.1"/>
    </source>
</evidence>